<sequence>MAKIIPLFSGSKGNSYYIGSGAGGVLVDAGRSCKQIENALADNNIDIKKIKGVFITHEHKDHCSGLRVLVKKNNIPVYATEGTMNGLIKGKCLEANAVTNVINGQVELDDMMIESFPTMHDANEPCCYKVTTSDDRKAMIATDLGVMTDVIRDAFYGVDALVLESNHDVNMLKNGVYPYYLKERILSKYGHLSNESCANELPEIIKNGTMRVMLGHLSQENNMPALAIKESVDYLSSMGYKRDYDYTLDVAPVDNNGKVILF</sequence>
<accession>A0A4P8XZZ0</accession>
<evidence type="ECO:0000259" key="1">
    <source>
        <dbReference type="SMART" id="SM00849"/>
    </source>
</evidence>
<dbReference type="Proteomes" id="UP000301475">
    <property type="component" value="Chromosome"/>
</dbReference>
<reference evidence="2 3" key="1">
    <citation type="submission" date="2019-04" db="EMBL/GenBank/DDBJ databases">
        <authorList>
            <person name="Embree M."/>
            <person name="Gaffney J.R."/>
        </authorList>
    </citation>
    <scope>NUCLEOTIDE SEQUENCE [LARGE SCALE GENOMIC DNA]</scope>
    <source>
        <strain evidence="2 3">JE7A12</strain>
    </source>
</reference>
<dbReference type="EMBL" id="CP039381">
    <property type="protein sequence ID" value="QCT06458.1"/>
    <property type="molecule type" value="Genomic_DNA"/>
</dbReference>
<dbReference type="SUPFAM" id="SSF56281">
    <property type="entry name" value="Metallo-hydrolase/oxidoreductase"/>
    <property type="match status" value="1"/>
</dbReference>
<keyword evidence="3" id="KW-1185">Reference proteome</keyword>
<dbReference type="InterPro" id="IPR036866">
    <property type="entry name" value="RibonucZ/Hydroxyglut_hydro"/>
</dbReference>
<dbReference type="InterPro" id="IPR052533">
    <property type="entry name" value="WalJ/YycJ-like"/>
</dbReference>
<dbReference type="OrthoDB" id="9781189at2"/>
<name>A0A4P8XZZ0_9FIRM</name>
<gene>
    <name evidence="2" type="ORF">E5Z56_03410</name>
</gene>
<proteinExistence type="predicted"/>
<protein>
    <submittedName>
        <fullName evidence="2">MBL fold metallo-hydrolase</fullName>
    </submittedName>
</protein>
<dbReference type="Pfam" id="PF12706">
    <property type="entry name" value="Lactamase_B_2"/>
    <property type="match status" value="1"/>
</dbReference>
<dbReference type="AlphaFoldDB" id="A0A4P8XZZ0"/>
<dbReference type="Gene3D" id="3.60.15.10">
    <property type="entry name" value="Ribonuclease Z/Hydroxyacylglutathione hydrolase-like"/>
    <property type="match status" value="1"/>
</dbReference>
<evidence type="ECO:0000313" key="3">
    <source>
        <dbReference type="Proteomes" id="UP000301475"/>
    </source>
</evidence>
<dbReference type="SMART" id="SM00849">
    <property type="entry name" value="Lactamase_B"/>
    <property type="match status" value="1"/>
</dbReference>
<keyword evidence="2" id="KW-0378">Hydrolase</keyword>
<feature type="domain" description="Metallo-beta-lactamase" evidence="1">
    <location>
        <begin position="12"/>
        <end position="191"/>
    </location>
</feature>
<dbReference type="GO" id="GO:0016787">
    <property type="term" value="F:hydrolase activity"/>
    <property type="evidence" value="ECO:0007669"/>
    <property type="project" value="UniProtKB-KW"/>
</dbReference>
<dbReference type="RefSeq" id="WP_138156531.1">
    <property type="nucleotide sequence ID" value="NZ_CP039381.1"/>
</dbReference>
<dbReference type="KEGG" id="ruj:E5Z56_03410"/>
<dbReference type="InterPro" id="IPR001279">
    <property type="entry name" value="Metallo-B-lactamas"/>
</dbReference>
<dbReference type="PANTHER" id="PTHR47619">
    <property type="entry name" value="METALLO-HYDROLASE YYCJ-RELATED"/>
    <property type="match status" value="1"/>
</dbReference>
<dbReference type="PANTHER" id="PTHR47619:SF1">
    <property type="entry name" value="EXODEOXYRIBONUCLEASE WALJ"/>
    <property type="match status" value="1"/>
</dbReference>
<evidence type="ECO:0000313" key="2">
    <source>
        <dbReference type="EMBL" id="QCT06458.1"/>
    </source>
</evidence>
<organism evidence="2 3">
    <name type="scientific">Ruminococcus bovis</name>
    <dbReference type="NCBI Taxonomy" id="2564099"/>
    <lineage>
        <taxon>Bacteria</taxon>
        <taxon>Bacillati</taxon>
        <taxon>Bacillota</taxon>
        <taxon>Clostridia</taxon>
        <taxon>Eubacteriales</taxon>
        <taxon>Oscillospiraceae</taxon>
        <taxon>Ruminococcus</taxon>
    </lineage>
</organism>